<dbReference type="Proteomes" id="UP000094463">
    <property type="component" value="Chromosome"/>
</dbReference>
<dbReference type="Pfam" id="PF02465">
    <property type="entry name" value="FliD_N"/>
    <property type="match status" value="1"/>
</dbReference>
<evidence type="ECO:0000259" key="7">
    <source>
        <dbReference type="Pfam" id="PF07195"/>
    </source>
</evidence>
<name>A0A1D7QSH3_9BACI</name>
<dbReference type="GO" id="GO:0009421">
    <property type="term" value="C:bacterial-type flagellum filament cap"/>
    <property type="evidence" value="ECO:0007669"/>
    <property type="project" value="InterPro"/>
</dbReference>
<dbReference type="InterPro" id="IPR040026">
    <property type="entry name" value="FliD"/>
</dbReference>
<dbReference type="STRING" id="632773.BBEV_0538"/>
<dbReference type="KEGG" id="bbev:BBEV_0538"/>
<dbReference type="RefSeq" id="WP_069364057.1">
    <property type="nucleotide sequence ID" value="NZ_CP012502.1"/>
</dbReference>
<keyword evidence="8" id="KW-0969">Cilium</keyword>
<evidence type="ECO:0000313" key="8">
    <source>
        <dbReference type="EMBL" id="AOM81931.1"/>
    </source>
</evidence>
<dbReference type="AlphaFoldDB" id="A0A1D7QSH3"/>
<evidence type="ECO:0000256" key="3">
    <source>
        <dbReference type="ARBA" id="ARBA00023054"/>
    </source>
</evidence>
<proteinExistence type="inferred from homology"/>
<dbReference type="NCBIfam" id="NF005833">
    <property type="entry name" value="PRK07737.1"/>
    <property type="match status" value="1"/>
</dbReference>
<dbReference type="Pfam" id="PF07195">
    <property type="entry name" value="FliD_C"/>
    <property type="match status" value="1"/>
</dbReference>
<dbReference type="GO" id="GO:0071973">
    <property type="term" value="P:bacterial-type flagellum-dependent cell motility"/>
    <property type="evidence" value="ECO:0007669"/>
    <property type="project" value="TreeGrafter"/>
</dbReference>
<keyword evidence="8" id="KW-0966">Cell projection</keyword>
<keyword evidence="4 5" id="KW-0975">Bacterial flagellum</keyword>
<comment type="function">
    <text evidence="5">Required for morphogenesis and for the elongation of the flagellar filament by facilitating polymerization of the flagellin monomers at the tip of growing filament. Forms a capping structure, which prevents flagellin subunits (transported through the central channel of the flagellum) from leaking out without polymerization at the distal end.</text>
</comment>
<dbReference type="GO" id="GO:0009424">
    <property type="term" value="C:bacterial-type flagellum hook"/>
    <property type="evidence" value="ECO:0007669"/>
    <property type="project" value="UniProtKB-UniRule"/>
</dbReference>
<reference evidence="8 9" key="1">
    <citation type="submission" date="2015-08" db="EMBL/GenBank/DDBJ databases">
        <title>The complete genome sequence of Bacillus beveridgei MLTeJB.</title>
        <authorList>
            <person name="Hanson T.E."/>
            <person name="Mesa C."/>
            <person name="Basesman S.M."/>
            <person name="Oremland R.S."/>
        </authorList>
    </citation>
    <scope>NUCLEOTIDE SEQUENCE [LARGE SCALE GENOMIC DNA]</scope>
    <source>
        <strain evidence="8 9">MLTeJB</strain>
    </source>
</reference>
<keyword evidence="3" id="KW-0175">Coiled coil</keyword>
<keyword evidence="8" id="KW-0282">Flagellum</keyword>
<dbReference type="InterPro" id="IPR010809">
    <property type="entry name" value="FliD_C"/>
</dbReference>
<sequence length="514" mass="57359">MRLSGFATGMDINQMVTDLMRAERMPVDRMQQDKQLMEWRMEEFRNINRKLDTFRTNIFDGIYRSANMLAKTGTSTDEAKVRVSASPNATPGNMRINSVSNLAESAVRVSDALTAAEGETATRQTTLADLTGSDQDTFSMDVTTMTSTGEKNVTFEFSKEAKVDDVLKEINGSELGLSAFFDTQTGQVSFSREETGVYDSEGNLFMGSDGAPDQIVFSGELAEAFGTGDDQGTALNGSNAVLNINGIETERGSNTFTENGLTITLRATFESGTVTVGSATDTDRIFDTIMDFVNEYNELVEHATEKLREDQKRDFRPLTDDQRDAMSEREIEKWEEQAMSGMLRNDRILRSGFENFRSAMYTPVQLGEGASFNQLAQLGITTSSNFRDGGKLEVNEDRLRERINQDPEAVYQLFTADGDTRNEKGLARRIRDSANGLIDSISREAGGLRGRNLNHQFVLGRSMDQLDDRISNFERRLQQVESRYWAQFNAMEKAVAQSNSQAESMFAQMYGGMM</sequence>
<dbReference type="EMBL" id="CP012502">
    <property type="protein sequence ID" value="AOM81931.1"/>
    <property type="molecule type" value="Genomic_DNA"/>
</dbReference>
<evidence type="ECO:0000256" key="1">
    <source>
        <dbReference type="ARBA" id="ARBA00009764"/>
    </source>
</evidence>
<comment type="subcellular location">
    <subcellularLocation>
        <location evidence="5">Secreted</location>
    </subcellularLocation>
    <subcellularLocation>
        <location evidence="5">Bacterial flagellum</location>
    </subcellularLocation>
</comment>
<feature type="domain" description="Flagellar hook-associated protein 2 C-terminal" evidence="7">
    <location>
        <begin position="237"/>
        <end position="499"/>
    </location>
</feature>
<accession>A0A1D7QSH3</accession>
<keyword evidence="5" id="KW-0964">Secreted</keyword>
<evidence type="ECO:0000256" key="2">
    <source>
        <dbReference type="ARBA" id="ARBA00011255"/>
    </source>
</evidence>
<dbReference type="InterPro" id="IPR003481">
    <property type="entry name" value="FliD_N"/>
</dbReference>
<keyword evidence="9" id="KW-1185">Reference proteome</keyword>
<evidence type="ECO:0000313" key="9">
    <source>
        <dbReference type="Proteomes" id="UP000094463"/>
    </source>
</evidence>
<comment type="similarity">
    <text evidence="1 5">Belongs to the FliD family.</text>
</comment>
<dbReference type="PANTHER" id="PTHR30288">
    <property type="entry name" value="FLAGELLAR CAP/ASSEMBLY PROTEIN FLID"/>
    <property type="match status" value="1"/>
</dbReference>
<dbReference type="GO" id="GO:0005576">
    <property type="term" value="C:extracellular region"/>
    <property type="evidence" value="ECO:0007669"/>
    <property type="project" value="UniProtKB-SubCell"/>
</dbReference>
<protein>
    <recommendedName>
        <fullName evidence="5">Flagellar hook-associated protein 2</fullName>
        <shortName evidence="5">HAP2</shortName>
    </recommendedName>
    <alternativeName>
        <fullName evidence="5">Flagellar cap protein</fullName>
    </alternativeName>
</protein>
<evidence type="ECO:0000256" key="5">
    <source>
        <dbReference type="RuleBase" id="RU362066"/>
    </source>
</evidence>
<gene>
    <name evidence="8" type="primary">fliD-2</name>
    <name evidence="8" type="ORF">BBEV_0538</name>
</gene>
<comment type="subunit">
    <text evidence="2 5">Homopentamer.</text>
</comment>
<dbReference type="PANTHER" id="PTHR30288:SF0">
    <property type="entry name" value="FLAGELLAR HOOK-ASSOCIATED PROTEIN 2"/>
    <property type="match status" value="1"/>
</dbReference>
<dbReference type="OrthoDB" id="9776025at2"/>
<feature type="domain" description="Flagellar hook-associated protein 2 N-terminal" evidence="6">
    <location>
        <begin position="8"/>
        <end position="105"/>
    </location>
</feature>
<organism evidence="8 9">
    <name type="scientific">Salisediminibacterium beveridgei</name>
    <dbReference type="NCBI Taxonomy" id="632773"/>
    <lineage>
        <taxon>Bacteria</taxon>
        <taxon>Bacillati</taxon>
        <taxon>Bacillota</taxon>
        <taxon>Bacilli</taxon>
        <taxon>Bacillales</taxon>
        <taxon>Bacillaceae</taxon>
        <taxon>Salisediminibacterium</taxon>
    </lineage>
</organism>
<dbReference type="GO" id="GO:0007155">
    <property type="term" value="P:cell adhesion"/>
    <property type="evidence" value="ECO:0007669"/>
    <property type="project" value="InterPro"/>
</dbReference>
<dbReference type="PATRIC" id="fig|632773.3.peg.580"/>
<evidence type="ECO:0000256" key="4">
    <source>
        <dbReference type="ARBA" id="ARBA00023143"/>
    </source>
</evidence>
<evidence type="ECO:0000259" key="6">
    <source>
        <dbReference type="Pfam" id="PF02465"/>
    </source>
</evidence>